<feature type="compositionally biased region" description="Basic residues" evidence="2">
    <location>
        <begin position="445"/>
        <end position="459"/>
    </location>
</feature>
<dbReference type="AlphaFoldDB" id="A0A0V0QJK3"/>
<protein>
    <recommendedName>
        <fullName evidence="5">PB1 domain-containing protein</fullName>
    </recommendedName>
</protein>
<evidence type="ECO:0000313" key="4">
    <source>
        <dbReference type="Proteomes" id="UP000054937"/>
    </source>
</evidence>
<dbReference type="SUPFAM" id="SSF54277">
    <property type="entry name" value="CAD &amp; PB1 domains"/>
    <property type="match status" value="1"/>
</dbReference>
<feature type="coiled-coil region" evidence="1">
    <location>
        <begin position="93"/>
        <end position="134"/>
    </location>
</feature>
<feature type="region of interest" description="Disordered" evidence="2">
    <location>
        <begin position="386"/>
        <end position="463"/>
    </location>
</feature>
<feature type="compositionally biased region" description="Basic residues" evidence="2">
    <location>
        <begin position="386"/>
        <end position="402"/>
    </location>
</feature>
<organism evidence="3 4">
    <name type="scientific">Pseudocohnilembus persalinus</name>
    <name type="common">Ciliate</name>
    <dbReference type="NCBI Taxonomy" id="266149"/>
    <lineage>
        <taxon>Eukaryota</taxon>
        <taxon>Sar</taxon>
        <taxon>Alveolata</taxon>
        <taxon>Ciliophora</taxon>
        <taxon>Intramacronucleata</taxon>
        <taxon>Oligohymenophorea</taxon>
        <taxon>Scuticociliatia</taxon>
        <taxon>Philasterida</taxon>
        <taxon>Pseudocohnilembidae</taxon>
        <taxon>Pseudocohnilembus</taxon>
    </lineage>
</organism>
<sequence length="546" mass="66638">MIKIQFRKQVHFYDQNLELEPIKKYIKETFQNLPVNYQIGYYDEEGDRISISNPQDFKIYLNQQQQEPKQKLVIFDLETTSDEEQRYGYIRGCKLTEQQKEEFRKKHQELKARKKELKKKRKEEQTKMFEEKKARFFEKVQSDQKLSKIMIKLQSKIKEAIPKMQEFLERDLSYKEPQKKQEKPVQKQSEREVPEHFPILKYLGIKKICKYVCKQSIIPYPFPGKKYPYYLHHHEEQENIEQDIPFCLLEYSECPCKPIEETPEQIRYEPQDLGLEYLPSYLQTQPQPQTQPQYRPHHKHHHHHHDHHHRDREREYNPIQYPQQEKERDYRDYRDYGVFNPQRRIVHSRSPSCERKMRRSRSPQPKDWTQYDNTCGMFYPYLQKWQKGRKGRKNRKMRRQMLKRSPDTSSSESLERSLSHSSDNFEKIHQQQQQQQQEKKLGVKQGHHHHHHHKRHQKRGHQEREYFGQGGPQQFVNNMINAFRSFGIDNRVNKQQEMISKQKAAQMQEVLGGEPRKYYVFIDENPDMETAELISLYLEQQQKQHE</sequence>
<dbReference type="InParanoid" id="A0A0V0QJK3"/>
<evidence type="ECO:0008006" key="5">
    <source>
        <dbReference type="Google" id="ProtNLM"/>
    </source>
</evidence>
<dbReference type="Proteomes" id="UP000054937">
    <property type="component" value="Unassembled WGS sequence"/>
</dbReference>
<feature type="region of interest" description="Disordered" evidence="2">
    <location>
        <begin position="285"/>
        <end position="370"/>
    </location>
</feature>
<gene>
    <name evidence="3" type="ORF">PPERSA_04872</name>
</gene>
<comment type="caution">
    <text evidence="3">The sequence shown here is derived from an EMBL/GenBank/DDBJ whole genome shotgun (WGS) entry which is preliminary data.</text>
</comment>
<evidence type="ECO:0000256" key="2">
    <source>
        <dbReference type="SAM" id="MobiDB-lite"/>
    </source>
</evidence>
<accession>A0A0V0QJK3</accession>
<evidence type="ECO:0000313" key="3">
    <source>
        <dbReference type="EMBL" id="KRX02250.1"/>
    </source>
</evidence>
<proteinExistence type="predicted"/>
<dbReference type="EMBL" id="LDAU01000156">
    <property type="protein sequence ID" value="KRX02250.1"/>
    <property type="molecule type" value="Genomic_DNA"/>
</dbReference>
<feature type="compositionally biased region" description="Basic residues" evidence="2">
    <location>
        <begin position="295"/>
        <end position="311"/>
    </location>
</feature>
<name>A0A0V0QJK3_PSEPJ</name>
<reference evidence="3 4" key="1">
    <citation type="journal article" date="2015" name="Sci. Rep.">
        <title>Genome of the facultative scuticociliatosis pathogen Pseudocohnilembus persalinus provides insight into its virulence through horizontal gene transfer.</title>
        <authorList>
            <person name="Xiong J."/>
            <person name="Wang G."/>
            <person name="Cheng J."/>
            <person name="Tian M."/>
            <person name="Pan X."/>
            <person name="Warren A."/>
            <person name="Jiang C."/>
            <person name="Yuan D."/>
            <person name="Miao W."/>
        </authorList>
    </citation>
    <scope>NUCLEOTIDE SEQUENCE [LARGE SCALE GENOMIC DNA]</scope>
    <source>
        <strain evidence="3">36N120E</strain>
    </source>
</reference>
<keyword evidence="1" id="KW-0175">Coiled coil</keyword>
<evidence type="ECO:0000256" key="1">
    <source>
        <dbReference type="SAM" id="Coils"/>
    </source>
</evidence>
<feature type="compositionally biased region" description="Basic and acidic residues" evidence="2">
    <location>
        <begin position="413"/>
        <end position="429"/>
    </location>
</feature>
<keyword evidence="4" id="KW-1185">Reference proteome</keyword>
<feature type="compositionally biased region" description="Basic and acidic residues" evidence="2">
    <location>
        <begin position="324"/>
        <end position="335"/>
    </location>
</feature>